<dbReference type="AlphaFoldDB" id="A0A518E0J9"/>
<evidence type="ECO:0000313" key="2">
    <source>
        <dbReference type="Proteomes" id="UP000317648"/>
    </source>
</evidence>
<dbReference type="RefSeq" id="WP_145056372.1">
    <property type="nucleotide sequence ID" value="NZ_CP036433.1"/>
</dbReference>
<name>A0A518E0J9_9BACT</name>
<accession>A0A518E0J9</accession>
<dbReference type="KEGG" id="lcre:Pla8534_54570"/>
<gene>
    <name evidence="1" type="ORF">Pla8534_54570</name>
</gene>
<dbReference type="Proteomes" id="UP000317648">
    <property type="component" value="Chromosome"/>
</dbReference>
<protein>
    <submittedName>
        <fullName evidence="1">Uncharacterized protein</fullName>
    </submittedName>
</protein>
<dbReference type="EMBL" id="CP036433">
    <property type="protein sequence ID" value="QDU97607.1"/>
    <property type="molecule type" value="Genomic_DNA"/>
</dbReference>
<sequence>MIIPEEYSDCNGSIVLYLHICLAGVTCVDERKRLLGEWLHTTRANWPAEESLWRVHFQVELQRLNPSSTKVVNYVDQSNRIDAKNSVISANQGSGSSFFATHSEIISSIKNSERMDSELRSALLDVLESLKDSSIGDADKSDAAEQLGKVKDVLEQETPDPSLLKRYWDRVWSVVGGAVDIAPKVLKLGTLLASSFGIEVPL</sequence>
<organism evidence="1 2">
    <name type="scientific">Lignipirellula cremea</name>
    <dbReference type="NCBI Taxonomy" id="2528010"/>
    <lineage>
        <taxon>Bacteria</taxon>
        <taxon>Pseudomonadati</taxon>
        <taxon>Planctomycetota</taxon>
        <taxon>Planctomycetia</taxon>
        <taxon>Pirellulales</taxon>
        <taxon>Pirellulaceae</taxon>
        <taxon>Lignipirellula</taxon>
    </lineage>
</organism>
<proteinExistence type="predicted"/>
<reference evidence="1 2" key="1">
    <citation type="submission" date="2019-02" db="EMBL/GenBank/DDBJ databases">
        <title>Deep-cultivation of Planctomycetes and their phenomic and genomic characterization uncovers novel biology.</title>
        <authorList>
            <person name="Wiegand S."/>
            <person name="Jogler M."/>
            <person name="Boedeker C."/>
            <person name="Pinto D."/>
            <person name="Vollmers J."/>
            <person name="Rivas-Marin E."/>
            <person name="Kohn T."/>
            <person name="Peeters S.H."/>
            <person name="Heuer A."/>
            <person name="Rast P."/>
            <person name="Oberbeckmann S."/>
            <person name="Bunk B."/>
            <person name="Jeske O."/>
            <person name="Meyerdierks A."/>
            <person name="Storesund J.E."/>
            <person name="Kallscheuer N."/>
            <person name="Luecker S."/>
            <person name="Lage O.M."/>
            <person name="Pohl T."/>
            <person name="Merkel B.J."/>
            <person name="Hornburger P."/>
            <person name="Mueller R.-W."/>
            <person name="Bruemmer F."/>
            <person name="Labrenz M."/>
            <person name="Spormann A.M."/>
            <person name="Op den Camp H."/>
            <person name="Overmann J."/>
            <person name="Amann R."/>
            <person name="Jetten M.S.M."/>
            <person name="Mascher T."/>
            <person name="Medema M.H."/>
            <person name="Devos D.P."/>
            <person name="Kaster A.-K."/>
            <person name="Ovreas L."/>
            <person name="Rohde M."/>
            <person name="Galperin M.Y."/>
            <person name="Jogler C."/>
        </authorList>
    </citation>
    <scope>NUCLEOTIDE SEQUENCE [LARGE SCALE GENOMIC DNA]</scope>
    <source>
        <strain evidence="1 2">Pla85_3_4</strain>
    </source>
</reference>
<evidence type="ECO:0000313" key="1">
    <source>
        <dbReference type="EMBL" id="QDU97607.1"/>
    </source>
</evidence>
<keyword evidence="2" id="KW-1185">Reference proteome</keyword>